<dbReference type="InterPro" id="IPR020568">
    <property type="entry name" value="Ribosomal_Su5_D2-typ_SF"/>
</dbReference>
<dbReference type="InterPro" id="IPR014721">
    <property type="entry name" value="Ribsml_uS5_D2-typ_fold_subgr"/>
</dbReference>
<proteinExistence type="predicted"/>
<evidence type="ECO:0000313" key="2">
    <source>
        <dbReference type="Proteomes" id="UP000778951"/>
    </source>
</evidence>
<evidence type="ECO:0000313" key="1">
    <source>
        <dbReference type="EMBL" id="NIZ70185.1"/>
    </source>
</evidence>
<dbReference type="AlphaFoldDB" id="A0A968GK54"/>
<dbReference type="Gene3D" id="3.30.230.10">
    <property type="match status" value="1"/>
</dbReference>
<gene>
    <name evidence="1" type="ORF">HCT48_08185</name>
</gene>
<name>A0A968GK54_9SPIO</name>
<dbReference type="Gene3D" id="3.30.70.890">
    <property type="entry name" value="GHMP kinase, C-terminal domain"/>
    <property type="match status" value="1"/>
</dbReference>
<dbReference type="InterPro" id="IPR036554">
    <property type="entry name" value="GHMP_kinase_C_sf"/>
</dbReference>
<dbReference type="RefSeq" id="WP_167696485.1">
    <property type="nucleotide sequence ID" value="NZ_CP118182.1"/>
</dbReference>
<dbReference type="SUPFAM" id="SSF55060">
    <property type="entry name" value="GHMP Kinase, C-terminal domain"/>
    <property type="match status" value="1"/>
</dbReference>
<dbReference type="EMBL" id="JAATLM010000002">
    <property type="protein sequence ID" value="NIZ70185.1"/>
    <property type="molecule type" value="Genomic_DNA"/>
</dbReference>
<reference evidence="1" key="1">
    <citation type="submission" date="2020-03" db="EMBL/GenBank/DDBJ databases">
        <title>Spirochaetal bacteria isolated from arthropods constitute a novel genus Entomospira genus novum within the order Spirochaetales.</title>
        <authorList>
            <person name="Grana-Miraglia L."/>
            <person name="Sikutova S."/>
            <person name="Fingerle V."/>
            <person name="Sing A."/>
            <person name="Castillo-Ramirez S."/>
            <person name="Margos G."/>
            <person name="Rudolf I."/>
        </authorList>
    </citation>
    <scope>NUCLEOTIDE SEQUENCE</scope>
    <source>
        <strain evidence="1">BR149</strain>
    </source>
</reference>
<sequence>MADHQVILEAEEKHSLYQAEFQKVFRLKKEQQPFAFKRHLMGNVMGSHRDHGGGQSLLISLPLSCTLFFYPHSNDVIDIYNLEQREFYSYCYDATRPRMPQNMEHWSYVVWQVLGFWQNLDRPILGMHLMVVSDVPLSDSFSMRMAMRLEILRLLHVYVLKDKMWLHLNRRDEQLSLIDLLQRSLREDPFEEYSMFELYGMILARNMGQLIFSNSRTLEPRAMQLKLKQHQFWLVYMSNMHRVLKEMRQAGDAQSEVALLSLQALGLQINNFNAMSLSELKQYEHQIKREHFLSAKYLVEENIRVALMAQALDEGDEFEVVRLMKESADGMISYYFCNNSIISDIYKNIYNHKGVVAVRLSSLQEGLFMVLVNQAISFDLSRGFNVVKRDLLHDYDLPMLVNRLI</sequence>
<dbReference type="SUPFAM" id="SSF54211">
    <property type="entry name" value="Ribosomal protein S5 domain 2-like"/>
    <property type="match status" value="1"/>
</dbReference>
<accession>A0A968GK54</accession>
<organism evidence="1 2">
    <name type="scientific">Entomospira culicis</name>
    <dbReference type="NCBI Taxonomy" id="2719989"/>
    <lineage>
        <taxon>Bacteria</taxon>
        <taxon>Pseudomonadati</taxon>
        <taxon>Spirochaetota</taxon>
        <taxon>Spirochaetia</taxon>
        <taxon>Spirochaetales</taxon>
        <taxon>Spirochaetaceae</taxon>
        <taxon>Entomospira</taxon>
    </lineage>
</organism>
<keyword evidence="2" id="KW-1185">Reference proteome</keyword>
<comment type="caution">
    <text evidence="1">The sequence shown here is derived from an EMBL/GenBank/DDBJ whole genome shotgun (WGS) entry which is preliminary data.</text>
</comment>
<dbReference type="Proteomes" id="UP000778951">
    <property type="component" value="Unassembled WGS sequence"/>
</dbReference>
<protein>
    <submittedName>
        <fullName evidence="1">Uncharacterized protein</fullName>
    </submittedName>
</protein>